<dbReference type="Proteomes" id="UP000799538">
    <property type="component" value="Unassembled WGS sequence"/>
</dbReference>
<evidence type="ECO:0000256" key="3">
    <source>
        <dbReference type="ARBA" id="ARBA00005043"/>
    </source>
</evidence>
<evidence type="ECO:0000256" key="7">
    <source>
        <dbReference type="ARBA" id="ARBA00022694"/>
    </source>
</evidence>
<dbReference type="PANTHER" id="PTHR15641:SF1">
    <property type="entry name" value="ELONGATOR COMPLEX PROTEIN 5"/>
    <property type="match status" value="1"/>
</dbReference>
<keyword evidence="8" id="KW-0539">Nucleus</keyword>
<dbReference type="OrthoDB" id="166907at2759"/>
<dbReference type="GO" id="GO:0000049">
    <property type="term" value="F:tRNA binding"/>
    <property type="evidence" value="ECO:0007669"/>
    <property type="project" value="TreeGrafter"/>
</dbReference>
<dbReference type="CDD" id="cd19496">
    <property type="entry name" value="Elp5"/>
    <property type="match status" value="1"/>
</dbReference>
<keyword evidence="10" id="KW-1185">Reference proteome</keyword>
<reference evidence="10" key="1">
    <citation type="journal article" date="2020" name="Stud. Mycol.">
        <title>101 Dothideomycetes genomes: A test case for predicting lifestyles and emergence of pathogens.</title>
        <authorList>
            <person name="Haridas S."/>
            <person name="Albert R."/>
            <person name="Binder M."/>
            <person name="Bloem J."/>
            <person name="LaButti K."/>
            <person name="Salamov A."/>
            <person name="Andreopoulos B."/>
            <person name="Baker S."/>
            <person name="Barry K."/>
            <person name="Bills G."/>
            <person name="Bluhm B."/>
            <person name="Cannon C."/>
            <person name="Castanera R."/>
            <person name="Culley D."/>
            <person name="Daum C."/>
            <person name="Ezra D."/>
            <person name="Gonzalez J."/>
            <person name="Henrissat B."/>
            <person name="Kuo A."/>
            <person name="Liang C."/>
            <person name="Lipzen A."/>
            <person name="Lutzoni F."/>
            <person name="Magnuson J."/>
            <person name="Mondo S."/>
            <person name="Nolan M."/>
            <person name="Ohm R."/>
            <person name="Pangilinan J."/>
            <person name="Park H.-J."/>
            <person name="Ramirez L."/>
            <person name="Alfaro M."/>
            <person name="Sun H."/>
            <person name="Tritt A."/>
            <person name="Yoshinaga Y."/>
            <person name="Zwiers L.-H."/>
            <person name="Turgeon B."/>
            <person name="Goodwin S."/>
            <person name="Spatafora J."/>
            <person name="Crous P."/>
            <person name="Grigoriev I."/>
        </authorList>
    </citation>
    <scope>NUCLEOTIDE SEQUENCE [LARGE SCALE GENOMIC DNA]</scope>
    <source>
        <strain evidence="10">CECT 20119</strain>
    </source>
</reference>
<dbReference type="InterPro" id="IPR019519">
    <property type="entry name" value="Elp5"/>
</dbReference>
<gene>
    <name evidence="9" type="ORF">BDZ85DRAFT_298959</name>
</gene>
<dbReference type="PANTHER" id="PTHR15641">
    <property type="entry name" value="ELONGATOR COMPLEX PROTEIN 5"/>
    <property type="match status" value="1"/>
</dbReference>
<evidence type="ECO:0000313" key="10">
    <source>
        <dbReference type="Proteomes" id="UP000799538"/>
    </source>
</evidence>
<dbReference type="GO" id="GO:0005634">
    <property type="term" value="C:nucleus"/>
    <property type="evidence" value="ECO:0007669"/>
    <property type="project" value="UniProtKB-SubCell"/>
</dbReference>
<comment type="subcellular location">
    <subcellularLocation>
        <location evidence="2">Cytoplasm</location>
    </subcellularLocation>
    <subcellularLocation>
        <location evidence="1">Nucleus</location>
    </subcellularLocation>
</comment>
<proteinExistence type="inferred from homology"/>
<keyword evidence="7" id="KW-0819">tRNA processing</keyword>
<sequence length="341" mass="38145">MMSRSSLEHRQTHNLLLISKLLHQREATSPFTLILDTLEQSARPLISDSIQRARRSQTKIIFVSIDTLRKPTGVDVFIPIWQHGLEQFQARLSSSIEQINTSQRCLVVVDCLNALCSGQATSSNLPALLSSFIRPNISMIATYHTDVPSPSANIAIVYQPPPLTLLRFLATTIITVHSLHHMLAQKKARERSIAEPVFGLEQGLDGVLTGEGAQGRDGFVLEMEFRRKSGRGVREFFFMSRSSSKLPKLPPGVQAAQKAVGLDNVILLENHPSWKTEGDEQRQEDEDHDVSFNIGLTDRQRRDREGVVLPYFDAQKGGGEGGRILYDMGVEDDFDDEEDEI</sequence>
<organism evidence="9 10">
    <name type="scientific">Elsinoe ampelina</name>
    <dbReference type="NCBI Taxonomy" id="302913"/>
    <lineage>
        <taxon>Eukaryota</taxon>
        <taxon>Fungi</taxon>
        <taxon>Dikarya</taxon>
        <taxon>Ascomycota</taxon>
        <taxon>Pezizomycotina</taxon>
        <taxon>Dothideomycetes</taxon>
        <taxon>Dothideomycetidae</taxon>
        <taxon>Myriangiales</taxon>
        <taxon>Elsinoaceae</taxon>
        <taxon>Elsinoe</taxon>
    </lineage>
</organism>
<comment type="pathway">
    <text evidence="3">tRNA modification; 5-methoxycarbonylmethyl-2-thiouridine-tRNA biosynthesis.</text>
</comment>
<dbReference type="Gene3D" id="3.40.50.300">
    <property type="entry name" value="P-loop containing nucleotide triphosphate hydrolases"/>
    <property type="match status" value="1"/>
</dbReference>
<evidence type="ECO:0000256" key="1">
    <source>
        <dbReference type="ARBA" id="ARBA00004123"/>
    </source>
</evidence>
<evidence type="ECO:0000256" key="8">
    <source>
        <dbReference type="ARBA" id="ARBA00023242"/>
    </source>
</evidence>
<dbReference type="EMBL" id="ML992517">
    <property type="protein sequence ID" value="KAF2219383.1"/>
    <property type="molecule type" value="Genomic_DNA"/>
</dbReference>
<evidence type="ECO:0000256" key="2">
    <source>
        <dbReference type="ARBA" id="ARBA00004496"/>
    </source>
</evidence>
<name>A0A6A6G184_9PEZI</name>
<dbReference type="AlphaFoldDB" id="A0A6A6G184"/>
<evidence type="ECO:0000313" key="9">
    <source>
        <dbReference type="EMBL" id="KAF2219383.1"/>
    </source>
</evidence>
<dbReference type="UniPathway" id="UPA00988"/>
<keyword evidence="6" id="KW-0963">Cytoplasm</keyword>
<accession>A0A6A6G184</accession>
<dbReference type="GO" id="GO:0002098">
    <property type="term" value="P:tRNA wobble uridine modification"/>
    <property type="evidence" value="ECO:0007669"/>
    <property type="project" value="InterPro"/>
</dbReference>
<comment type="similarity">
    <text evidence="4">Belongs to the ELP5 family.</text>
</comment>
<dbReference type="GO" id="GO:0005829">
    <property type="term" value="C:cytosol"/>
    <property type="evidence" value="ECO:0007669"/>
    <property type="project" value="TreeGrafter"/>
</dbReference>
<dbReference type="Pfam" id="PF10483">
    <property type="entry name" value="Elong_Iki1"/>
    <property type="match status" value="1"/>
</dbReference>
<protein>
    <recommendedName>
        <fullName evidence="5">Elongator complex protein 5</fullName>
    </recommendedName>
</protein>
<dbReference type="InterPro" id="IPR027417">
    <property type="entry name" value="P-loop_NTPase"/>
</dbReference>
<evidence type="ECO:0000256" key="6">
    <source>
        <dbReference type="ARBA" id="ARBA00022490"/>
    </source>
</evidence>
<evidence type="ECO:0000256" key="5">
    <source>
        <dbReference type="ARBA" id="ARBA00020264"/>
    </source>
</evidence>
<evidence type="ECO:0000256" key="4">
    <source>
        <dbReference type="ARBA" id="ARBA00009567"/>
    </source>
</evidence>
<dbReference type="GO" id="GO:0033588">
    <property type="term" value="C:elongator holoenzyme complex"/>
    <property type="evidence" value="ECO:0007669"/>
    <property type="project" value="InterPro"/>
</dbReference>